<accession>A0A0E0CSN4</accession>
<feature type="chain" id="PRO_5002356207" description="GCK domain-containing protein" evidence="1">
    <location>
        <begin position="22"/>
        <end position="134"/>
    </location>
</feature>
<feature type="signal peptide" evidence="1">
    <location>
        <begin position="1"/>
        <end position="21"/>
    </location>
</feature>
<dbReference type="Proteomes" id="UP000008021">
    <property type="component" value="Chromosome 2"/>
</dbReference>
<dbReference type="Gramene" id="OMERI02G34110.1">
    <property type="protein sequence ID" value="OMERI02G34110.1"/>
    <property type="gene ID" value="OMERI02G34110"/>
</dbReference>
<dbReference type="HOGENOM" id="CLU_160271_0_0_1"/>
<evidence type="ECO:0000256" key="1">
    <source>
        <dbReference type="SAM" id="SignalP"/>
    </source>
</evidence>
<dbReference type="eggNOG" id="ENOG502SNTN">
    <property type="taxonomic scope" value="Eukaryota"/>
</dbReference>
<dbReference type="AlphaFoldDB" id="A0A0E0CSN4"/>
<name>A0A0E0CSN4_9ORYZ</name>
<keyword evidence="1" id="KW-0732">Signal</keyword>
<evidence type="ECO:0000313" key="3">
    <source>
        <dbReference type="Proteomes" id="UP000008021"/>
    </source>
</evidence>
<organism evidence="2">
    <name type="scientific">Oryza meridionalis</name>
    <dbReference type="NCBI Taxonomy" id="40149"/>
    <lineage>
        <taxon>Eukaryota</taxon>
        <taxon>Viridiplantae</taxon>
        <taxon>Streptophyta</taxon>
        <taxon>Embryophyta</taxon>
        <taxon>Tracheophyta</taxon>
        <taxon>Spermatophyta</taxon>
        <taxon>Magnoliopsida</taxon>
        <taxon>Liliopsida</taxon>
        <taxon>Poales</taxon>
        <taxon>Poaceae</taxon>
        <taxon>BOP clade</taxon>
        <taxon>Oryzoideae</taxon>
        <taxon>Oryzeae</taxon>
        <taxon>Oryzinae</taxon>
        <taxon>Oryza</taxon>
    </lineage>
</organism>
<dbReference type="EnsemblPlants" id="OMERI02G34110.1">
    <property type="protein sequence ID" value="OMERI02G34110.1"/>
    <property type="gene ID" value="OMERI02G34110"/>
</dbReference>
<keyword evidence="3" id="KW-1185">Reference proteome</keyword>
<evidence type="ECO:0000313" key="2">
    <source>
        <dbReference type="EnsemblPlants" id="OMERI02G34110.1"/>
    </source>
</evidence>
<reference evidence="2" key="1">
    <citation type="submission" date="2015-04" db="UniProtKB">
        <authorList>
            <consortium name="EnsemblPlants"/>
        </authorList>
    </citation>
    <scope>IDENTIFICATION</scope>
</reference>
<evidence type="ECO:0008006" key="4">
    <source>
        <dbReference type="Google" id="ProtNLM"/>
    </source>
</evidence>
<reference evidence="2" key="2">
    <citation type="submission" date="2018-05" db="EMBL/GenBank/DDBJ databases">
        <title>OmerRS3 (Oryza meridionalis Reference Sequence Version 3).</title>
        <authorList>
            <person name="Zhang J."/>
            <person name="Kudrna D."/>
            <person name="Lee S."/>
            <person name="Talag J."/>
            <person name="Welchert J."/>
            <person name="Wing R.A."/>
        </authorList>
    </citation>
    <scope>NUCLEOTIDE SEQUENCE [LARGE SCALE GENOMIC DNA]</scope>
    <source>
        <strain evidence="2">cv. OR44</strain>
    </source>
</reference>
<protein>
    <recommendedName>
        <fullName evidence="4">GCK domain-containing protein</fullName>
    </recommendedName>
</protein>
<sequence>MAQNKTIAVVLLLGTLVAVMGKEPETLEEAVRAGCKEECSEQKKKAPIDEKQCEDFCFIETKSIFEAHKGVKDLKADRFIDFCNNECNTVYKEDPATSKKCAESCEADAKEAERYCQVYHKDWHNSSILDRPVE</sequence>
<proteinExistence type="predicted"/>